<keyword evidence="3" id="KW-1185">Reference proteome</keyword>
<name>A0A1H7EAR3_9BURK</name>
<organism evidence="2 3">
    <name type="scientific">Paraburkholderia diazotrophica</name>
    <dbReference type="NCBI Taxonomy" id="667676"/>
    <lineage>
        <taxon>Bacteria</taxon>
        <taxon>Pseudomonadati</taxon>
        <taxon>Pseudomonadota</taxon>
        <taxon>Betaproteobacteria</taxon>
        <taxon>Burkholderiales</taxon>
        <taxon>Burkholderiaceae</taxon>
        <taxon>Paraburkholderia</taxon>
    </lineage>
</organism>
<accession>A0A1H7EAR3</accession>
<gene>
    <name evidence="2" type="ORF">SAMN05192539_10502</name>
</gene>
<sequence length="211" mass="24321">MQTSRPHHLRGAGALRFGLRRRAHWLSGSWVSSPMAIASTMIRRSGSADRRRQRHTRPGPVMSRYHRRLPLAEPQLPVLRLPRLCLPLRPISSLDLLRILLCRRRLHESLVKQAMPPHRIATIRRRTREQSRGMRPGSPDPRHQCNKRFHPVKSGDHRHLLPGELQLAMLSSPRPCLPLRPISAVHLLRMLLRCRLRKGSLQAVAVEEVRA</sequence>
<feature type="region of interest" description="Disordered" evidence="1">
    <location>
        <begin position="126"/>
        <end position="145"/>
    </location>
</feature>
<proteinExistence type="predicted"/>
<evidence type="ECO:0000313" key="3">
    <source>
        <dbReference type="Proteomes" id="UP000198866"/>
    </source>
</evidence>
<evidence type="ECO:0000256" key="1">
    <source>
        <dbReference type="SAM" id="MobiDB-lite"/>
    </source>
</evidence>
<protein>
    <submittedName>
        <fullName evidence="2">Uncharacterized protein</fullName>
    </submittedName>
</protein>
<dbReference type="STRING" id="667676.SAMN05192539_10502"/>
<dbReference type="AlphaFoldDB" id="A0A1H7EAR3"/>
<reference evidence="3" key="1">
    <citation type="submission" date="2016-10" db="EMBL/GenBank/DDBJ databases">
        <authorList>
            <person name="Varghese N."/>
            <person name="Submissions S."/>
        </authorList>
    </citation>
    <scope>NUCLEOTIDE SEQUENCE [LARGE SCALE GENOMIC DNA]</scope>
    <source>
        <strain evidence="3">LMG 26031</strain>
    </source>
</reference>
<evidence type="ECO:0000313" key="2">
    <source>
        <dbReference type="EMBL" id="SEK10989.1"/>
    </source>
</evidence>
<dbReference type="Proteomes" id="UP000198866">
    <property type="component" value="Unassembled WGS sequence"/>
</dbReference>
<dbReference type="EMBL" id="FNYE01000050">
    <property type="protein sequence ID" value="SEK10989.1"/>
    <property type="molecule type" value="Genomic_DNA"/>
</dbReference>